<dbReference type="EMBL" id="VWSF01000011">
    <property type="protein sequence ID" value="KAA5544160.1"/>
    <property type="molecule type" value="Genomic_DNA"/>
</dbReference>
<feature type="transmembrane region" description="Helical" evidence="1">
    <location>
        <begin position="14"/>
        <end position="34"/>
    </location>
</feature>
<keyword evidence="4" id="KW-1185">Reference proteome</keyword>
<comment type="caution">
    <text evidence="3">The sequence shown here is derived from an EMBL/GenBank/DDBJ whole genome shotgun (WGS) entry which is preliminary data.</text>
</comment>
<reference evidence="3 4" key="1">
    <citation type="submission" date="2019-09" db="EMBL/GenBank/DDBJ databases">
        <title>Genome sequence and assembly of Adhaeribacter sp.</title>
        <authorList>
            <person name="Chhetri G."/>
        </authorList>
    </citation>
    <scope>NUCLEOTIDE SEQUENCE [LARGE SCALE GENOMIC DNA]</scope>
    <source>
        <strain evidence="3 4">DK36</strain>
    </source>
</reference>
<evidence type="ECO:0000313" key="4">
    <source>
        <dbReference type="Proteomes" id="UP000323426"/>
    </source>
</evidence>
<dbReference type="InterPro" id="IPR046888">
    <property type="entry name" value="pYEATS"/>
</dbReference>
<protein>
    <recommendedName>
        <fullName evidence="2">Prokaryotic YEATS domain-containing protein</fullName>
    </recommendedName>
</protein>
<dbReference type="AlphaFoldDB" id="A0A5M6DCQ0"/>
<sequence>MIDKNIIKKRSRQAAIISAIGFLIIILAFGFASWQLKRLNSAVAAKNKEINALDALIKNRNKDIKAKKVLIDTLISEINKLKDPRIQPKVRAVAIPGVFDSQKRQVYDFTVWVTSSQHTLNKISKVSYQFGHDTFILRNRESNDNSNGFLVSYRGWGCLSIVKIIVAYREGNNEVLYFDMCNALNW</sequence>
<name>A0A5M6DCQ0_9BACT</name>
<dbReference type="Pfam" id="PF20305">
    <property type="entry name" value="pYEATS"/>
    <property type="match status" value="1"/>
</dbReference>
<evidence type="ECO:0000256" key="1">
    <source>
        <dbReference type="SAM" id="Phobius"/>
    </source>
</evidence>
<dbReference type="RefSeq" id="WP_150089214.1">
    <property type="nucleotide sequence ID" value="NZ_VWSF01000011.1"/>
</dbReference>
<feature type="domain" description="Prokaryotic YEATS" evidence="2">
    <location>
        <begin position="107"/>
        <end position="181"/>
    </location>
</feature>
<keyword evidence="1" id="KW-0472">Membrane</keyword>
<evidence type="ECO:0000259" key="2">
    <source>
        <dbReference type="Pfam" id="PF20305"/>
    </source>
</evidence>
<keyword evidence="1" id="KW-1133">Transmembrane helix</keyword>
<proteinExistence type="predicted"/>
<gene>
    <name evidence="3" type="ORF">F0145_14695</name>
</gene>
<dbReference type="Proteomes" id="UP000323426">
    <property type="component" value="Unassembled WGS sequence"/>
</dbReference>
<keyword evidence="1" id="KW-0812">Transmembrane</keyword>
<organism evidence="3 4">
    <name type="scientific">Adhaeribacter rhizoryzae</name>
    <dbReference type="NCBI Taxonomy" id="2607907"/>
    <lineage>
        <taxon>Bacteria</taxon>
        <taxon>Pseudomonadati</taxon>
        <taxon>Bacteroidota</taxon>
        <taxon>Cytophagia</taxon>
        <taxon>Cytophagales</taxon>
        <taxon>Hymenobacteraceae</taxon>
        <taxon>Adhaeribacter</taxon>
    </lineage>
</organism>
<accession>A0A5M6DCQ0</accession>
<evidence type="ECO:0000313" key="3">
    <source>
        <dbReference type="EMBL" id="KAA5544160.1"/>
    </source>
</evidence>